<evidence type="ECO:0008006" key="3">
    <source>
        <dbReference type="Google" id="ProtNLM"/>
    </source>
</evidence>
<protein>
    <recommendedName>
        <fullName evidence="3">DUF429 domain-containing protein</fullName>
    </recommendedName>
</protein>
<evidence type="ECO:0000313" key="1">
    <source>
        <dbReference type="EMBL" id="VGO17345.1"/>
    </source>
</evidence>
<keyword evidence="2" id="KW-1185">Reference proteome</keyword>
<sequence>MNKLYIGIDVQVRRPCAFAALDESGTLMQSGWFPTAREGRRSLEPLAKGHRLHIGIDESRVPLAKPREWYWNGSKQEWRTRKASEKGLGRHCEVAIKAHNLANPQWTPMKKDAPGWMQLGFGLFKELDPLGTTYEAFPSASYKMLESDPSLQLTINFSNMRLGKTDMLDAWMAAATVREYVEGRGMEVGGGDGLGTIILPRKLKKPIPNVLHWPSLG</sequence>
<dbReference type="RefSeq" id="WP_136082826.1">
    <property type="nucleotide sequence ID" value="NZ_CAAHFG010000004.1"/>
</dbReference>
<accession>A0A6C2UBC8</accession>
<reference evidence="1 2" key="1">
    <citation type="submission" date="2019-04" db="EMBL/GenBank/DDBJ databases">
        <authorList>
            <person name="Van Vliet M D."/>
        </authorList>
    </citation>
    <scope>NUCLEOTIDE SEQUENCE [LARGE SCALE GENOMIC DNA]</scope>
    <source>
        <strain evidence="1 2">F1</strain>
    </source>
</reference>
<dbReference type="AlphaFoldDB" id="A0A6C2UBC8"/>
<gene>
    <name evidence="1" type="ORF">PDESU_05941</name>
</gene>
<organism evidence="1 2">
    <name type="scientific">Pontiella desulfatans</name>
    <dbReference type="NCBI Taxonomy" id="2750659"/>
    <lineage>
        <taxon>Bacteria</taxon>
        <taxon>Pseudomonadati</taxon>
        <taxon>Kiritimatiellota</taxon>
        <taxon>Kiritimatiellia</taxon>
        <taxon>Kiritimatiellales</taxon>
        <taxon>Pontiellaceae</taxon>
        <taxon>Pontiella</taxon>
    </lineage>
</organism>
<dbReference type="Proteomes" id="UP000366872">
    <property type="component" value="Unassembled WGS sequence"/>
</dbReference>
<dbReference type="EMBL" id="CAAHFG010000004">
    <property type="protein sequence ID" value="VGO17345.1"/>
    <property type="molecule type" value="Genomic_DNA"/>
</dbReference>
<name>A0A6C2UBC8_PONDE</name>
<evidence type="ECO:0000313" key="2">
    <source>
        <dbReference type="Proteomes" id="UP000366872"/>
    </source>
</evidence>
<proteinExistence type="predicted"/>